<dbReference type="InterPro" id="IPR013783">
    <property type="entry name" value="Ig-like_fold"/>
</dbReference>
<dbReference type="InterPro" id="IPR036179">
    <property type="entry name" value="Ig-like_dom_sf"/>
</dbReference>
<dbReference type="SUPFAM" id="SSF48726">
    <property type="entry name" value="Immunoglobulin"/>
    <property type="match status" value="3"/>
</dbReference>
<comment type="similarity">
    <text evidence="4">Belongs to the immunoglobulin superfamily. CEA family.</text>
</comment>
<reference evidence="7" key="3">
    <citation type="submission" date="2025-09" db="UniProtKB">
        <authorList>
            <consortium name="Ensembl"/>
        </authorList>
    </citation>
    <scope>IDENTIFICATION</scope>
</reference>
<dbReference type="GO" id="GO:0009986">
    <property type="term" value="C:cell surface"/>
    <property type="evidence" value="ECO:0007669"/>
    <property type="project" value="TreeGrafter"/>
</dbReference>
<dbReference type="PANTHER" id="PTHR44427:SF1">
    <property type="entry name" value="CARCINOEMBRYONIC ANTIGEN-RELATED CELL ADHESION MOLECULE 1"/>
    <property type="match status" value="1"/>
</dbReference>
<reference evidence="8" key="1">
    <citation type="submission" date="2016-06" db="EMBL/GenBank/DDBJ databases">
        <title>De novo assembly and RNA-Seq shows season-dependent expression and editing in black bear kidneys.</title>
        <authorList>
            <person name="Korstanje R."/>
            <person name="Srivastava A."/>
            <person name="Sarsani V.K."/>
            <person name="Sheehan S.M."/>
            <person name="Seger R.L."/>
            <person name="Barter M.E."/>
            <person name="Lindqvist C."/>
            <person name="Brody L.C."/>
            <person name="Mullikin J.C."/>
        </authorList>
    </citation>
    <scope>NUCLEOTIDE SEQUENCE [LARGE SCALE GENOMIC DNA]</scope>
</reference>
<dbReference type="InterPro" id="IPR050831">
    <property type="entry name" value="CEA_cell_adhesion"/>
</dbReference>
<evidence type="ECO:0000313" key="7">
    <source>
        <dbReference type="Ensembl" id="ENSUAMP00000008815.1"/>
    </source>
</evidence>
<proteinExistence type="inferred from homology"/>
<feature type="domain" description="Ig-like" evidence="6">
    <location>
        <begin position="255"/>
        <end position="335"/>
    </location>
</feature>
<dbReference type="GeneTree" id="ENSGT01100000263479"/>
<dbReference type="Proteomes" id="UP000291022">
    <property type="component" value="Unassembled WGS sequence"/>
</dbReference>
<evidence type="ECO:0000256" key="2">
    <source>
        <dbReference type="ARBA" id="ARBA00023180"/>
    </source>
</evidence>
<keyword evidence="2" id="KW-0325">Glycoprotein</keyword>
<dbReference type="GO" id="GO:0007165">
    <property type="term" value="P:signal transduction"/>
    <property type="evidence" value="ECO:0007669"/>
    <property type="project" value="TreeGrafter"/>
</dbReference>
<evidence type="ECO:0000256" key="1">
    <source>
        <dbReference type="ARBA" id="ARBA00022729"/>
    </source>
</evidence>
<dbReference type="Pfam" id="PF13927">
    <property type="entry name" value="Ig_3"/>
    <property type="match status" value="1"/>
</dbReference>
<dbReference type="CDD" id="cd05774">
    <property type="entry name" value="IgV_CEACAM_D1"/>
    <property type="match status" value="1"/>
</dbReference>
<evidence type="ECO:0000259" key="6">
    <source>
        <dbReference type="PROSITE" id="PS50835"/>
    </source>
</evidence>
<keyword evidence="8" id="KW-1185">Reference proteome</keyword>
<evidence type="ECO:0000256" key="4">
    <source>
        <dbReference type="ARBA" id="ARBA00038222"/>
    </source>
</evidence>
<dbReference type="InterPro" id="IPR007110">
    <property type="entry name" value="Ig-like_dom"/>
</dbReference>
<dbReference type="GO" id="GO:1990782">
    <property type="term" value="F:protein tyrosine kinase binding"/>
    <property type="evidence" value="ECO:0007669"/>
    <property type="project" value="TreeGrafter"/>
</dbReference>
<dbReference type="PROSITE" id="PS50835">
    <property type="entry name" value="IG_LIKE"/>
    <property type="match status" value="2"/>
</dbReference>
<name>A0A452QT86_URSAM</name>
<feature type="region of interest" description="Disordered" evidence="5">
    <location>
        <begin position="1"/>
        <end position="24"/>
    </location>
</feature>
<evidence type="ECO:0000256" key="5">
    <source>
        <dbReference type="SAM" id="MobiDB-lite"/>
    </source>
</evidence>
<dbReference type="Ensembl" id="ENSUAMT00000009928.1">
    <property type="protein sequence ID" value="ENSUAMP00000008815.1"/>
    <property type="gene ID" value="ENSUAMG00000007189.1"/>
</dbReference>
<sequence>MPLTLTPRRHTHTHTDKDTRAHSHTHHEWGIRTCSVSRAAAFFPNTLLQTLICLLPSLLVSLLTFWNPPTTAQLTVESVPPNAAEGKDVLLRVHNLPGDLLGCNWFRGETANTSHQILSYVVDTQVTTPGPAHSGRETIYPNGSLLFQRVTLNDTGNYTLQIKPVASDTQSRRFTFFELPKPIITSNNSDPLENADPVVLTCEPQTQSTSYLWSVNRKSLPVSARLQLSLDNRTLTIHRVTRNDTGPYECGTQNPVSAGRSDPFTLNPKSTLLRLSCHAASNPPARYSWLINGRPQTSTQELFIPNVTVNDSGAYTCVASNSGTRLSKTTVKTITVSGKWIPGASALMLW</sequence>
<dbReference type="Pfam" id="PF13895">
    <property type="entry name" value="Ig_2"/>
    <property type="match status" value="1"/>
</dbReference>
<evidence type="ECO:0000256" key="3">
    <source>
        <dbReference type="ARBA" id="ARBA00023319"/>
    </source>
</evidence>
<dbReference type="PANTHER" id="PTHR44427">
    <property type="entry name" value="CARCINOEMBRYONIC ANTIGEN-RELATED CELL ADHESION MOLECULE 19"/>
    <property type="match status" value="1"/>
</dbReference>
<feature type="domain" description="Ig-like" evidence="6">
    <location>
        <begin position="180"/>
        <end position="254"/>
    </location>
</feature>
<dbReference type="GO" id="GO:0005886">
    <property type="term" value="C:plasma membrane"/>
    <property type="evidence" value="ECO:0007669"/>
    <property type="project" value="TreeGrafter"/>
</dbReference>
<protein>
    <recommendedName>
        <fullName evidence="6">Ig-like domain-containing protein</fullName>
    </recommendedName>
</protein>
<dbReference type="CDD" id="cd05740">
    <property type="entry name" value="IgI_hCEACAM_2_4_6_like"/>
    <property type="match status" value="1"/>
</dbReference>
<dbReference type="InterPro" id="IPR013106">
    <property type="entry name" value="Ig_V-set"/>
</dbReference>
<dbReference type="FunFam" id="2.60.40.10:FF:000244">
    <property type="entry name" value="carcinoembryonic antigen-related cell adhesion molecule 16"/>
    <property type="match status" value="1"/>
</dbReference>
<accession>A0A452QT86</accession>
<dbReference type="AlphaFoldDB" id="A0A452QT86"/>
<dbReference type="SMART" id="SM00408">
    <property type="entry name" value="IGc2"/>
    <property type="match status" value="2"/>
</dbReference>
<keyword evidence="3" id="KW-0393">Immunoglobulin domain</keyword>
<dbReference type="Gene3D" id="2.60.40.10">
    <property type="entry name" value="Immunoglobulins"/>
    <property type="match status" value="3"/>
</dbReference>
<dbReference type="CDD" id="cd20948">
    <property type="entry name" value="IgC2_CEACAM5-like"/>
    <property type="match status" value="1"/>
</dbReference>
<dbReference type="InterPro" id="IPR003598">
    <property type="entry name" value="Ig_sub2"/>
</dbReference>
<dbReference type="SMART" id="SM00409">
    <property type="entry name" value="IG"/>
    <property type="match status" value="3"/>
</dbReference>
<reference evidence="7" key="2">
    <citation type="submission" date="2025-08" db="UniProtKB">
        <authorList>
            <consortium name="Ensembl"/>
        </authorList>
    </citation>
    <scope>IDENTIFICATION</scope>
</reference>
<evidence type="ECO:0000313" key="8">
    <source>
        <dbReference type="Proteomes" id="UP000291022"/>
    </source>
</evidence>
<organism evidence="7 8">
    <name type="scientific">Ursus americanus</name>
    <name type="common">American black bear</name>
    <name type="synonym">Euarctos americanus</name>
    <dbReference type="NCBI Taxonomy" id="9643"/>
    <lineage>
        <taxon>Eukaryota</taxon>
        <taxon>Metazoa</taxon>
        <taxon>Chordata</taxon>
        <taxon>Craniata</taxon>
        <taxon>Vertebrata</taxon>
        <taxon>Euteleostomi</taxon>
        <taxon>Mammalia</taxon>
        <taxon>Eutheria</taxon>
        <taxon>Laurasiatheria</taxon>
        <taxon>Carnivora</taxon>
        <taxon>Caniformia</taxon>
        <taxon>Ursidae</taxon>
        <taxon>Ursus</taxon>
    </lineage>
</organism>
<keyword evidence="1" id="KW-0732">Signal</keyword>
<dbReference type="FunFam" id="2.60.40.10:FF:000340">
    <property type="entry name" value="Carcinoembryonic antigen-related cell adhesion molecule 1"/>
    <property type="match status" value="1"/>
</dbReference>
<dbReference type="GO" id="GO:0002682">
    <property type="term" value="P:regulation of immune system process"/>
    <property type="evidence" value="ECO:0007669"/>
    <property type="project" value="TreeGrafter"/>
</dbReference>
<dbReference type="Pfam" id="PF07686">
    <property type="entry name" value="V-set"/>
    <property type="match status" value="1"/>
</dbReference>
<feature type="compositionally biased region" description="Basic and acidic residues" evidence="5">
    <location>
        <begin position="13"/>
        <end position="24"/>
    </location>
</feature>
<dbReference type="InterPro" id="IPR003599">
    <property type="entry name" value="Ig_sub"/>
</dbReference>